<dbReference type="OrthoDB" id="1430354at2"/>
<reference evidence="1 2" key="1">
    <citation type="submission" date="2018-09" db="EMBL/GenBank/DDBJ databases">
        <title>Genomic Encyclopedia of Type Strains, Phase III (KMG-III): the genomes of soil and plant-associated and newly described type strains.</title>
        <authorList>
            <person name="Whitman W."/>
        </authorList>
    </citation>
    <scope>NUCLEOTIDE SEQUENCE [LARGE SCALE GENOMIC DNA]</scope>
    <source>
        <strain evidence="1 2">CECT 7938</strain>
    </source>
</reference>
<sequence length="226" mass="26841">MKSNLKTIDDAFIVHYRKLLEIQKNVFRECKEYNFDLNSNEITQAIHDRMSAFWDFHVYNAKQILDRRINTGGADFFTETCLLFLKAYFEQKYNVIVTSEKSLLKKGNSMRPDISIWTEGYGEVLAVIELKVNDGWKGKNIMAHLRDREEKIKILYPNSYFGVIAFWNFFDESDLNLDWRNKYIGLYRYDRHDRHEKTNGYVEDIMKSIELTLPAYLSKEKETVAV</sequence>
<name>A0A420B7N7_SPHD1</name>
<organism evidence="1 2">
    <name type="scientific">Sphingobacterium detergens</name>
    <dbReference type="NCBI Taxonomy" id="1145106"/>
    <lineage>
        <taxon>Bacteria</taxon>
        <taxon>Pseudomonadati</taxon>
        <taxon>Bacteroidota</taxon>
        <taxon>Sphingobacteriia</taxon>
        <taxon>Sphingobacteriales</taxon>
        <taxon>Sphingobacteriaceae</taxon>
        <taxon>Sphingobacterium</taxon>
    </lineage>
</organism>
<comment type="caution">
    <text evidence="1">The sequence shown here is derived from an EMBL/GenBank/DDBJ whole genome shotgun (WGS) entry which is preliminary data.</text>
</comment>
<accession>A0A420B7N7</accession>
<dbReference type="AlphaFoldDB" id="A0A420B7N7"/>
<evidence type="ECO:0000313" key="2">
    <source>
        <dbReference type="Proteomes" id="UP000286246"/>
    </source>
</evidence>
<dbReference type="RefSeq" id="WP_120259780.1">
    <property type="nucleotide sequence ID" value="NZ_RAPY01000002.1"/>
</dbReference>
<dbReference type="EMBL" id="RAPY01000002">
    <property type="protein sequence ID" value="RKE52774.1"/>
    <property type="molecule type" value="Genomic_DNA"/>
</dbReference>
<gene>
    <name evidence="1" type="ORF">DFQ12_3020</name>
</gene>
<evidence type="ECO:0000313" key="1">
    <source>
        <dbReference type="EMBL" id="RKE52774.1"/>
    </source>
</evidence>
<proteinExistence type="predicted"/>
<dbReference type="Proteomes" id="UP000286246">
    <property type="component" value="Unassembled WGS sequence"/>
</dbReference>
<protein>
    <submittedName>
        <fullName evidence="1">Uncharacterized protein</fullName>
    </submittedName>
</protein>
<keyword evidence="2" id="KW-1185">Reference proteome</keyword>